<proteinExistence type="predicted"/>
<dbReference type="SMART" id="SM00256">
    <property type="entry name" value="FBOX"/>
    <property type="match status" value="1"/>
</dbReference>
<gene>
    <name evidence="2" type="ORF">B0F90DRAFT_1676259</name>
</gene>
<keyword evidence="3" id="KW-1185">Reference proteome</keyword>
<dbReference type="InterPro" id="IPR001810">
    <property type="entry name" value="F-box_dom"/>
</dbReference>
<dbReference type="Gene3D" id="1.20.1280.50">
    <property type="match status" value="1"/>
</dbReference>
<dbReference type="AlphaFoldDB" id="A0AAD4MC85"/>
<reference evidence="2" key="1">
    <citation type="journal article" date="2022" name="New Phytol.">
        <title>Evolutionary transition to the ectomycorrhizal habit in the genomes of a hyperdiverse lineage of mushroom-forming fungi.</title>
        <authorList>
            <person name="Looney B."/>
            <person name="Miyauchi S."/>
            <person name="Morin E."/>
            <person name="Drula E."/>
            <person name="Courty P.E."/>
            <person name="Kohler A."/>
            <person name="Kuo A."/>
            <person name="LaButti K."/>
            <person name="Pangilinan J."/>
            <person name="Lipzen A."/>
            <person name="Riley R."/>
            <person name="Andreopoulos W."/>
            <person name="He G."/>
            <person name="Johnson J."/>
            <person name="Nolan M."/>
            <person name="Tritt A."/>
            <person name="Barry K.W."/>
            <person name="Grigoriev I.V."/>
            <person name="Nagy L.G."/>
            <person name="Hibbett D."/>
            <person name="Henrissat B."/>
            <person name="Matheny P.B."/>
            <person name="Labbe J."/>
            <person name="Martin F.M."/>
        </authorList>
    </citation>
    <scope>NUCLEOTIDE SEQUENCE</scope>
    <source>
        <strain evidence="2">BPL690</strain>
    </source>
</reference>
<evidence type="ECO:0000313" key="2">
    <source>
        <dbReference type="EMBL" id="KAI0307691.1"/>
    </source>
</evidence>
<dbReference type="EMBL" id="WTXG01000001">
    <property type="protein sequence ID" value="KAI0307691.1"/>
    <property type="molecule type" value="Genomic_DNA"/>
</dbReference>
<dbReference type="Proteomes" id="UP001203297">
    <property type="component" value="Unassembled WGS sequence"/>
</dbReference>
<protein>
    <recommendedName>
        <fullName evidence="1">F-box domain-containing protein</fullName>
    </recommendedName>
</protein>
<dbReference type="SUPFAM" id="SSF81383">
    <property type="entry name" value="F-box domain"/>
    <property type="match status" value="1"/>
</dbReference>
<dbReference type="CDD" id="cd09917">
    <property type="entry name" value="F-box_SF"/>
    <property type="match status" value="1"/>
</dbReference>
<feature type="domain" description="F-box" evidence="1">
    <location>
        <begin position="2"/>
        <end position="48"/>
    </location>
</feature>
<comment type="caution">
    <text evidence="2">The sequence shown here is derived from an EMBL/GenBank/DDBJ whole genome shotgun (WGS) entry which is preliminary data.</text>
</comment>
<organism evidence="2 3">
    <name type="scientific">Multifurca ochricompacta</name>
    <dbReference type="NCBI Taxonomy" id="376703"/>
    <lineage>
        <taxon>Eukaryota</taxon>
        <taxon>Fungi</taxon>
        <taxon>Dikarya</taxon>
        <taxon>Basidiomycota</taxon>
        <taxon>Agaricomycotina</taxon>
        <taxon>Agaricomycetes</taxon>
        <taxon>Russulales</taxon>
        <taxon>Russulaceae</taxon>
        <taxon>Multifurca</taxon>
    </lineage>
</organism>
<evidence type="ECO:0000259" key="1">
    <source>
        <dbReference type="PROSITE" id="PS50181"/>
    </source>
</evidence>
<sequence>MSPWPSSIPVELTLQILDLLDPQTLINCSTINRLFKSLIDETTTLQYRIALFASGMVDGPPGHLSASQRLSLLRDYEASWKDIIWNEHKSIPVPDGNLWELYGNVWARSRGEDAIVFVQLPSRLRGIPMRQWTLKFNFALRDFGMDPSQDLLVTIESLTNVPELCRIQLHKLKTGEKHPLARNTGILEYTRLVSDITRTHWSFSIRISGDYVGILFIDHVEGGNELVVWNWKTGARSLEVGSIGILSFVFLGECFVLGSALTSRRLESERPVLLLYSLNQEPWPTCNMNHAGAHLLRFLCETLPPDQGNLGILLTSDPSPRWSPDPGLQVPFRTVGDERIIGLNLQWGVAQNETFLISANDLLSHVDDISMGGGRDIEWESWGPGCIEHVPSHGRWTVWTCFMFGMRYILPRVALLNGREVIIIHDLCMRRCMRASEEEREESNTLHHAMGWKGPYPRSIVKCVPLPPGIRDPLRVNLMISEDGIVVLESDFVPGDQLVHLLTI</sequence>
<dbReference type="PROSITE" id="PS50181">
    <property type="entry name" value="FBOX"/>
    <property type="match status" value="1"/>
</dbReference>
<dbReference type="InterPro" id="IPR036047">
    <property type="entry name" value="F-box-like_dom_sf"/>
</dbReference>
<dbReference type="Pfam" id="PF12937">
    <property type="entry name" value="F-box-like"/>
    <property type="match status" value="1"/>
</dbReference>
<accession>A0AAD4MC85</accession>
<name>A0AAD4MC85_9AGAM</name>
<evidence type="ECO:0000313" key="3">
    <source>
        <dbReference type="Proteomes" id="UP001203297"/>
    </source>
</evidence>